<feature type="domain" description="EXPERA" evidence="7">
    <location>
        <begin position="22"/>
        <end position="158"/>
    </location>
</feature>
<feature type="transmembrane region" description="Helical" evidence="6">
    <location>
        <begin position="111"/>
        <end position="133"/>
    </location>
</feature>
<evidence type="ECO:0000256" key="3">
    <source>
        <dbReference type="ARBA" id="ARBA00022989"/>
    </source>
</evidence>
<feature type="transmembrane region" description="Helical" evidence="6">
    <location>
        <begin position="21"/>
        <end position="40"/>
    </location>
</feature>
<comment type="subcellular location">
    <subcellularLocation>
        <location evidence="1">Membrane</location>
        <topology evidence="1">Multi-pass membrane protein</topology>
    </subcellularLocation>
</comment>
<dbReference type="OrthoDB" id="433124at2759"/>
<dbReference type="OMA" id="EFKDPMV"/>
<evidence type="ECO:0000256" key="1">
    <source>
        <dbReference type="ARBA" id="ARBA00004141"/>
    </source>
</evidence>
<dbReference type="EMBL" id="DS989828">
    <property type="protein sequence ID" value="EFR04577.1"/>
    <property type="molecule type" value="Genomic_DNA"/>
</dbReference>
<dbReference type="GO" id="GO:0005783">
    <property type="term" value="C:endoplasmic reticulum"/>
    <property type="evidence" value="ECO:0007669"/>
    <property type="project" value="TreeGrafter"/>
</dbReference>
<dbReference type="HOGENOM" id="CLU_086812_2_1_1"/>
<dbReference type="Proteomes" id="UP000002669">
    <property type="component" value="Unassembled WGS sequence"/>
</dbReference>
<keyword evidence="2 5" id="KW-0812">Transmembrane</keyword>
<keyword evidence="9" id="KW-1185">Reference proteome</keyword>
<dbReference type="STRING" id="535722.E4V3K3"/>
<evidence type="ECO:0000256" key="2">
    <source>
        <dbReference type="ARBA" id="ARBA00022692"/>
    </source>
</evidence>
<dbReference type="InterPro" id="IPR033118">
    <property type="entry name" value="EXPERA"/>
</dbReference>
<evidence type="ECO:0000313" key="8">
    <source>
        <dbReference type="EMBL" id="EFR04577.1"/>
    </source>
</evidence>
<dbReference type="PANTHER" id="PTHR31204:SF1">
    <property type="entry name" value="SIGMA INTRACELLULAR RECEPTOR 2"/>
    <property type="match status" value="1"/>
</dbReference>
<name>E4V3K3_ARTGP</name>
<keyword evidence="4 5" id="KW-0472">Membrane</keyword>
<organism evidence="9">
    <name type="scientific">Arthroderma gypseum (strain ATCC MYA-4604 / CBS 118893)</name>
    <name type="common">Microsporum gypseum</name>
    <dbReference type="NCBI Taxonomy" id="535722"/>
    <lineage>
        <taxon>Eukaryota</taxon>
        <taxon>Fungi</taxon>
        <taxon>Dikarya</taxon>
        <taxon>Ascomycota</taxon>
        <taxon>Pezizomycotina</taxon>
        <taxon>Eurotiomycetes</taxon>
        <taxon>Eurotiomycetidae</taxon>
        <taxon>Onygenales</taxon>
        <taxon>Arthrodermataceae</taxon>
        <taxon>Nannizzia</taxon>
    </lineage>
</organism>
<dbReference type="GO" id="GO:0016020">
    <property type="term" value="C:membrane"/>
    <property type="evidence" value="ECO:0007669"/>
    <property type="project" value="UniProtKB-SubCell"/>
</dbReference>
<evidence type="ECO:0000256" key="6">
    <source>
        <dbReference type="SAM" id="Phobius"/>
    </source>
</evidence>
<accession>E4V3K3</accession>
<dbReference type="AlphaFoldDB" id="E4V3K3"/>
<evidence type="ECO:0000313" key="9">
    <source>
        <dbReference type="Proteomes" id="UP000002669"/>
    </source>
</evidence>
<gene>
    <name evidence="8" type="ORF">MGYG_07583</name>
</gene>
<evidence type="ECO:0000256" key="5">
    <source>
        <dbReference type="PROSITE-ProRule" id="PRU01087"/>
    </source>
</evidence>
<dbReference type="GeneID" id="10025579"/>
<protein>
    <recommendedName>
        <fullName evidence="7">EXPERA domain-containing protein</fullName>
    </recommendedName>
</protein>
<dbReference type="PROSITE" id="PS51751">
    <property type="entry name" value="EXPERA"/>
    <property type="match status" value="1"/>
</dbReference>
<evidence type="ECO:0000259" key="7">
    <source>
        <dbReference type="PROSITE" id="PS51751"/>
    </source>
</evidence>
<feature type="transmembrane region" description="Helical" evidence="6">
    <location>
        <begin position="145"/>
        <end position="163"/>
    </location>
</feature>
<dbReference type="eggNOG" id="KOG0012">
    <property type="taxonomic scope" value="Eukaryota"/>
</dbReference>
<dbReference type="RefSeq" id="XP_003170340.1">
    <property type="nucleotide sequence ID" value="XM_003170292.1"/>
</dbReference>
<sequence>MAGNKSHSSGQKPKGSSWRRTADYVYAFFFILHIVIMFMVDLVPLYPDALKPAFLDDIRSFYINTYQDKFFTDPPAWFGSYVVMELVYHVPASIINASKLLNDDSSAPLHVLVWAIQTFVTTFTCVVEVWSWVDRTTDQKMNISLLYVPYMIFGEPISFYSYYNFTKAKKTTAGLVGLDMFVRLGNSLKKLKRD</sequence>
<evidence type="ECO:0000256" key="4">
    <source>
        <dbReference type="ARBA" id="ARBA00023136"/>
    </source>
</evidence>
<keyword evidence="3 5" id="KW-1133">Transmembrane helix</keyword>
<dbReference type="PANTHER" id="PTHR31204">
    <property type="entry name" value="SIGMA INTRACELLULAR RECEPTOR 2"/>
    <property type="match status" value="1"/>
</dbReference>
<dbReference type="VEuPathDB" id="FungiDB:MGYG_07583"/>
<dbReference type="FunCoup" id="E4V3K3">
    <property type="interactions" value="43"/>
</dbReference>
<reference evidence="9" key="1">
    <citation type="journal article" date="2012" name="MBio">
        <title>Comparative genome analysis of Trichophyton rubrum and related dermatophytes reveals candidate genes involved in infection.</title>
        <authorList>
            <person name="Martinez D.A."/>
            <person name="Oliver B.G."/>
            <person name="Graeser Y."/>
            <person name="Goldberg J.M."/>
            <person name="Li W."/>
            <person name="Martinez-Rossi N.M."/>
            <person name="Monod M."/>
            <person name="Shelest E."/>
            <person name="Barton R.C."/>
            <person name="Birch E."/>
            <person name="Brakhage A.A."/>
            <person name="Chen Z."/>
            <person name="Gurr S.J."/>
            <person name="Heiman D."/>
            <person name="Heitman J."/>
            <person name="Kosti I."/>
            <person name="Rossi A."/>
            <person name="Saif S."/>
            <person name="Samalova M."/>
            <person name="Saunders C.W."/>
            <person name="Shea T."/>
            <person name="Summerbell R.C."/>
            <person name="Xu J."/>
            <person name="Young S."/>
            <person name="Zeng Q."/>
            <person name="Birren B.W."/>
            <person name="Cuomo C.A."/>
            <person name="White T.C."/>
        </authorList>
    </citation>
    <scope>NUCLEOTIDE SEQUENCE [LARGE SCALE GENOMIC DNA]</scope>
    <source>
        <strain evidence="9">ATCC MYA-4604 / CBS 118893</strain>
    </source>
</reference>
<proteinExistence type="predicted"/>
<dbReference type="InParanoid" id="E4V3K3"/>
<dbReference type="Pfam" id="PF05241">
    <property type="entry name" value="EBP"/>
    <property type="match status" value="1"/>
</dbReference>
<dbReference type="InterPro" id="IPR051987">
    <property type="entry name" value="Sigma-2_receptor-like"/>
</dbReference>